<protein>
    <submittedName>
        <fullName evidence="3">Fatty acid desaturase</fullName>
    </submittedName>
</protein>
<feature type="transmembrane region" description="Helical" evidence="1">
    <location>
        <begin position="190"/>
        <end position="210"/>
    </location>
</feature>
<dbReference type="Proteomes" id="UP000236742">
    <property type="component" value="Unassembled WGS sequence"/>
</dbReference>
<feature type="transmembrane region" description="Helical" evidence="1">
    <location>
        <begin position="12"/>
        <end position="32"/>
    </location>
</feature>
<dbReference type="GO" id="GO:0006629">
    <property type="term" value="P:lipid metabolic process"/>
    <property type="evidence" value="ECO:0007669"/>
    <property type="project" value="InterPro"/>
</dbReference>
<organism evidence="3 4">
    <name type="scientific">Jhaorihella thermophila</name>
    <dbReference type="NCBI Taxonomy" id="488547"/>
    <lineage>
        <taxon>Bacteria</taxon>
        <taxon>Pseudomonadati</taxon>
        <taxon>Pseudomonadota</taxon>
        <taxon>Alphaproteobacteria</taxon>
        <taxon>Rhodobacterales</taxon>
        <taxon>Paracoccaceae</taxon>
        <taxon>Jhaorihella</taxon>
    </lineage>
</organism>
<evidence type="ECO:0000313" key="4">
    <source>
        <dbReference type="Proteomes" id="UP000236742"/>
    </source>
</evidence>
<evidence type="ECO:0000259" key="2">
    <source>
        <dbReference type="Pfam" id="PF00487"/>
    </source>
</evidence>
<accession>A0A1H5TM35</accession>
<dbReference type="OrthoDB" id="784276at2"/>
<dbReference type="Pfam" id="PF00487">
    <property type="entry name" value="FA_desaturase"/>
    <property type="match status" value="1"/>
</dbReference>
<evidence type="ECO:0000256" key="1">
    <source>
        <dbReference type="SAM" id="Phobius"/>
    </source>
</evidence>
<reference evidence="3 4" key="1">
    <citation type="submission" date="2016-10" db="EMBL/GenBank/DDBJ databases">
        <authorList>
            <person name="de Groot N.N."/>
        </authorList>
    </citation>
    <scope>NUCLEOTIDE SEQUENCE [LARGE SCALE GENOMIC DNA]</scope>
    <source>
        <strain evidence="3 4">DSM 23413</strain>
    </source>
</reference>
<keyword evidence="1" id="KW-1133">Transmembrane helix</keyword>
<evidence type="ECO:0000313" key="3">
    <source>
        <dbReference type="EMBL" id="SEF63087.1"/>
    </source>
</evidence>
<dbReference type="EMBL" id="FNVD01000002">
    <property type="protein sequence ID" value="SEF63087.1"/>
    <property type="molecule type" value="Genomic_DNA"/>
</dbReference>
<feature type="transmembrane region" description="Helical" evidence="1">
    <location>
        <begin position="165"/>
        <end position="184"/>
    </location>
</feature>
<name>A0A1H5TM35_9RHOB</name>
<keyword evidence="1" id="KW-0472">Membrane</keyword>
<keyword evidence="4" id="KW-1185">Reference proteome</keyword>
<dbReference type="AlphaFoldDB" id="A0A1H5TM35"/>
<feature type="domain" description="Fatty acid desaturase" evidence="2">
    <location>
        <begin position="36"/>
        <end position="275"/>
    </location>
</feature>
<feature type="transmembrane region" description="Helical" evidence="1">
    <location>
        <begin position="38"/>
        <end position="60"/>
    </location>
</feature>
<dbReference type="RefSeq" id="WP_104006952.1">
    <property type="nucleotide sequence ID" value="NZ_FNVD01000002.1"/>
</dbReference>
<proteinExistence type="predicted"/>
<dbReference type="CDD" id="cd03509">
    <property type="entry name" value="DesA_FADS-like"/>
    <property type="match status" value="1"/>
</dbReference>
<gene>
    <name evidence="3" type="ORF">SAMN05421751_102320</name>
</gene>
<keyword evidence="1" id="KW-0812">Transmembrane</keyword>
<sequence>MPERWTEKGGVEWITLGLIVGCYGLWLVALFWLAELSLLAAIAAVAVLGALHSSLTHEVLHGHPFRSRRLNEALMFLPLTLAFPYNRFRDLHLAHHRDSRLTDPYDDPESNYLDPAFWEGMPRWKRTIFELNNTLLGRILIGPALGQIRFMACEWKLAREGDRSVWPAWALHLAGVTIVLGIVAASPMPIWAYLVAIYAALGILKIRTFLEHRAHEDKRGRTVIVESRGPLAWLFLFNSLHVVHHMNPRAPWYDMPRFYRQRRDFYRATNHGYVYRSYAEIFRRYLLKAKDPVPHPLWRRG</sequence>
<dbReference type="InterPro" id="IPR005804">
    <property type="entry name" value="FA_desaturase_dom"/>
</dbReference>